<reference evidence="1" key="1">
    <citation type="submission" date="2021-01" db="UniProtKB">
        <authorList>
            <consortium name="EnsemblMetazoa"/>
        </authorList>
    </citation>
    <scope>IDENTIFICATION</scope>
</reference>
<dbReference type="EnsemblMetazoa" id="CLYHEMT015968.1">
    <property type="protein sequence ID" value="CLYHEMP015968.1"/>
    <property type="gene ID" value="CLYHEMG015968"/>
</dbReference>
<protein>
    <submittedName>
        <fullName evidence="1">Uncharacterized protein</fullName>
    </submittedName>
</protein>
<organism evidence="1 2">
    <name type="scientific">Clytia hemisphaerica</name>
    <dbReference type="NCBI Taxonomy" id="252671"/>
    <lineage>
        <taxon>Eukaryota</taxon>
        <taxon>Metazoa</taxon>
        <taxon>Cnidaria</taxon>
        <taxon>Hydrozoa</taxon>
        <taxon>Hydroidolina</taxon>
        <taxon>Leptothecata</taxon>
        <taxon>Obeliida</taxon>
        <taxon>Clytiidae</taxon>
        <taxon>Clytia</taxon>
    </lineage>
</organism>
<proteinExistence type="predicted"/>
<sequence>AFKSLVQNQSVRIITAKEMRAQIANYADIIEAAVKQPEYKLSRPVISVRRYFRNRRYLLVDGLTLLKQPVIFKDVYHAIGNDECLCKEEEMSDIPIDFDRDAPDDIFFHDDNPRRIWCGIDTGLKESLET</sequence>
<accession>A0A7M5X111</accession>
<dbReference type="Proteomes" id="UP000594262">
    <property type="component" value="Unplaced"/>
</dbReference>
<keyword evidence="2" id="KW-1185">Reference proteome</keyword>
<name>A0A7M5X111_9CNID</name>
<evidence type="ECO:0000313" key="1">
    <source>
        <dbReference type="EnsemblMetazoa" id="CLYHEMP015968.1"/>
    </source>
</evidence>
<dbReference type="OrthoDB" id="4869127at2759"/>
<dbReference type="AlphaFoldDB" id="A0A7M5X111"/>
<evidence type="ECO:0000313" key="2">
    <source>
        <dbReference type="Proteomes" id="UP000594262"/>
    </source>
</evidence>